<dbReference type="OrthoDB" id="2156798at2"/>
<evidence type="ECO:0000313" key="1">
    <source>
        <dbReference type="EMBL" id="KRN29053.1"/>
    </source>
</evidence>
<dbReference type="Proteomes" id="UP000051645">
    <property type="component" value="Unassembled WGS sequence"/>
</dbReference>
<dbReference type="Proteomes" id="UP000051751">
    <property type="component" value="Unassembled WGS sequence"/>
</dbReference>
<keyword evidence="3" id="KW-1185">Reference proteome</keyword>
<dbReference type="RefSeq" id="WP_057771105.1">
    <property type="nucleotide sequence ID" value="NZ_JQAT01000002.1"/>
</dbReference>
<protein>
    <submittedName>
        <fullName evidence="1">Uncharacterized protein</fullName>
    </submittedName>
</protein>
<sequence length="80" mass="9204">MLENLNDVYDVQLTLVNNYQIQAVTESGQQIEVKPTATQKNDPLFWAAVKDIAKAKIWLPLSKNMHQLLSYDWLSDPQMV</sequence>
<dbReference type="AlphaFoldDB" id="A0A0R2FVY4"/>
<dbReference type="EMBL" id="JQAZ01000009">
    <property type="protein sequence ID" value="KRN30034.1"/>
    <property type="molecule type" value="Genomic_DNA"/>
</dbReference>
<dbReference type="EMBL" id="JQAT01000002">
    <property type="protein sequence ID" value="KRN29053.1"/>
    <property type="molecule type" value="Genomic_DNA"/>
</dbReference>
<organism evidence="1 4">
    <name type="scientific">Lactobacillus selangorensis</name>
    <dbReference type="NCBI Taxonomy" id="81857"/>
    <lineage>
        <taxon>Bacteria</taxon>
        <taxon>Bacillati</taxon>
        <taxon>Bacillota</taxon>
        <taxon>Bacilli</taxon>
        <taxon>Lactobacillales</taxon>
        <taxon>Lactobacillaceae</taxon>
        <taxon>Lactobacillus</taxon>
    </lineage>
</organism>
<proteinExistence type="predicted"/>
<evidence type="ECO:0000313" key="4">
    <source>
        <dbReference type="Proteomes" id="UP000051751"/>
    </source>
</evidence>
<reference evidence="3 4" key="1">
    <citation type="journal article" date="2015" name="Genome Announc.">
        <title>Expanding the biotechnology potential of lactobacilli through comparative genomics of 213 strains and associated genera.</title>
        <authorList>
            <person name="Sun Z."/>
            <person name="Harris H.M."/>
            <person name="McCann A."/>
            <person name="Guo C."/>
            <person name="Argimon S."/>
            <person name="Zhang W."/>
            <person name="Yang X."/>
            <person name="Jeffery I.B."/>
            <person name="Cooney J.C."/>
            <person name="Kagawa T.F."/>
            <person name="Liu W."/>
            <person name="Song Y."/>
            <person name="Salvetti E."/>
            <person name="Wrobel A."/>
            <person name="Rasinkangas P."/>
            <person name="Parkhill J."/>
            <person name="Rea M.C."/>
            <person name="O'Sullivan O."/>
            <person name="Ritari J."/>
            <person name="Douillard F.P."/>
            <person name="Paul Ross R."/>
            <person name="Yang R."/>
            <person name="Briner A.E."/>
            <person name="Felis G.E."/>
            <person name="de Vos W.M."/>
            <person name="Barrangou R."/>
            <person name="Klaenhammer T.R."/>
            <person name="Caufield P.W."/>
            <person name="Cui Y."/>
            <person name="Zhang H."/>
            <person name="O'Toole P.W."/>
        </authorList>
    </citation>
    <scope>NUCLEOTIDE SEQUENCE [LARGE SCALE GENOMIC DNA]</scope>
    <source>
        <strain evidence="1 4">ATCC BAA-66</strain>
        <strain evidence="2 3">DSM 13344</strain>
    </source>
</reference>
<comment type="caution">
    <text evidence="1">The sequence shown here is derived from an EMBL/GenBank/DDBJ whole genome shotgun (WGS) entry which is preliminary data.</text>
</comment>
<dbReference type="PATRIC" id="fig|81857.3.peg.1275"/>
<evidence type="ECO:0000313" key="3">
    <source>
        <dbReference type="Proteomes" id="UP000051645"/>
    </source>
</evidence>
<accession>A0A0R2FVY4</accession>
<gene>
    <name evidence="1" type="ORF">IV38_GL001269</name>
    <name evidence="2" type="ORF">IV40_GL002063</name>
</gene>
<evidence type="ECO:0000313" key="2">
    <source>
        <dbReference type="EMBL" id="KRN30034.1"/>
    </source>
</evidence>
<dbReference type="STRING" id="81857.IV38_GL001269"/>
<name>A0A0R2FVY4_9LACO</name>